<feature type="non-terminal residue" evidence="1">
    <location>
        <position position="1"/>
    </location>
</feature>
<reference evidence="1 2" key="1">
    <citation type="journal article" date="2021" name="Sci. Rep.">
        <title>The distribution of antibiotic resistance genes in chicken gut microbiota commensals.</title>
        <authorList>
            <person name="Juricova H."/>
            <person name="Matiasovicova J."/>
            <person name="Kubasova T."/>
            <person name="Cejkova D."/>
            <person name="Rychlik I."/>
        </authorList>
    </citation>
    <scope>NUCLEOTIDE SEQUENCE [LARGE SCALE GENOMIC DNA]</scope>
    <source>
        <strain evidence="1 2">An537</strain>
    </source>
</reference>
<name>A0ABS2GKG9_9FIRM</name>
<dbReference type="EMBL" id="JACJLA010000029">
    <property type="protein sequence ID" value="MBM6913654.1"/>
    <property type="molecule type" value="Genomic_DNA"/>
</dbReference>
<sequence>GHAGIVSGGTTKGDIHSQYRSVTSQAGIYAGTDGYDITVKDNTTLTGSVIDSKAASNVNRLTTGSLIMKDIDNEASYEASSRGFNISTAKGTGLNPLGLGKVTTIPVSGDGSSTTRSAIANGIISVADTQSVSDINHNTKDALQTLGQIFDKKKVEEKQELVNLMAKNGYAIIGDIAVSKQKKLLAKALEASAHKDMKSAKEYLEEAKKWEEGGTYKSLLHGALGGVLSGIASGNISSGFTGASGNELLQQALGKIQDPELHKLASLVIGKTVGGDSGGAIAEIATDENWLNHYDQMAMLKDIVEYKDSGILAQGNIMDKLAYYIALSNKTAAYADTLGINDSIDGTVEGGHSLAWYLGLGENTLAAGIYGFAEAEGIDRTVLDAAVQSHEAYMDYDYLRMHYPMLNGNAEDRYSAWSKNSEMSLENTWNKGMNSYVNKGDYYADHGYKVLEAPDSNHYVIVNNEFLYTTREAHYSKAQFGDGLADYGWMVKREYWNGVPVNAVEYNGKSYFANRQATDGTIIGASANEDVSTINGVAIAIDRGGNGSSGSSGGAEYAGEDLTSWQRTRIAFTPDLGHVSLVFYNNTGSVPEELNFGRYGKDDDVMHSHDRFKGNLFSLGLGSGGESGSLGRFQGTYVVDSSFNPSEDYKDEYVLNLSPEESRAVATTINDKIRSGGYTPRKEEVWLTPKRKGDAAYRISGDTDSYDLTSNNCATTTIAAIKEALGNRNVEVNQDTIGQLLTTIRPSTVAKILDDDYKNYQGRGLVREIHKGKR</sequence>
<proteinExistence type="predicted"/>
<comment type="caution">
    <text evidence="1">The sequence shown here is derived from an EMBL/GenBank/DDBJ whole genome shotgun (WGS) entry which is preliminary data.</text>
</comment>
<dbReference type="Proteomes" id="UP000707138">
    <property type="component" value="Unassembled WGS sequence"/>
</dbReference>
<evidence type="ECO:0000313" key="1">
    <source>
        <dbReference type="EMBL" id="MBM6913654.1"/>
    </source>
</evidence>
<accession>A0ABS2GKG9</accession>
<gene>
    <name evidence="1" type="ORF">H6A01_10065</name>
</gene>
<evidence type="ECO:0000313" key="2">
    <source>
        <dbReference type="Proteomes" id="UP000707138"/>
    </source>
</evidence>
<keyword evidence="2" id="KW-1185">Reference proteome</keyword>
<protein>
    <submittedName>
        <fullName evidence="1">Uncharacterized protein</fullName>
    </submittedName>
</protein>
<organism evidence="1 2">
    <name type="scientific">Veillonella magna</name>
    <dbReference type="NCBI Taxonomy" id="464322"/>
    <lineage>
        <taxon>Bacteria</taxon>
        <taxon>Bacillati</taxon>
        <taxon>Bacillota</taxon>
        <taxon>Negativicutes</taxon>
        <taxon>Veillonellales</taxon>
        <taxon>Veillonellaceae</taxon>
        <taxon>Veillonella</taxon>
    </lineage>
</organism>